<sequence>MSRHKGFTLIEVLIVVAILAIMTAIAWPGYARHIVKARRTEAQLALVDAMQRQEQYRAQHHRYLAFSSGANDPASRDFPWHLGTRPEKSAYEIDGYACEGQDIRHCIVLRARPGTERVDARFRDPDCGVLTFDSTGTQGASGAGPRCWP</sequence>
<evidence type="ECO:0000313" key="2">
    <source>
        <dbReference type="EMBL" id="MCS0598823.1"/>
    </source>
</evidence>
<dbReference type="PANTHER" id="PTHR30093:SF47">
    <property type="entry name" value="TYPE IV PILUS NON-CORE MINOR PILIN PILE"/>
    <property type="match status" value="1"/>
</dbReference>
<dbReference type="InterPro" id="IPR045584">
    <property type="entry name" value="Pilin-like"/>
</dbReference>
<dbReference type="RefSeq" id="WP_258829827.1">
    <property type="nucleotide sequence ID" value="NZ_JANUHA010000018.1"/>
</dbReference>
<evidence type="ECO:0000313" key="3">
    <source>
        <dbReference type="Proteomes" id="UP001206572"/>
    </source>
</evidence>
<comment type="caution">
    <text evidence="2">The sequence shown here is derived from an EMBL/GenBank/DDBJ whole genome shotgun (WGS) entry which is preliminary data.</text>
</comment>
<dbReference type="NCBIfam" id="TIGR02532">
    <property type="entry name" value="IV_pilin_GFxxxE"/>
    <property type="match status" value="1"/>
</dbReference>
<dbReference type="InterPro" id="IPR012902">
    <property type="entry name" value="N_methyl_site"/>
</dbReference>
<keyword evidence="1" id="KW-0812">Transmembrane</keyword>
<dbReference type="Gene3D" id="3.30.700.10">
    <property type="entry name" value="Glycoprotein, Type 4 Pilin"/>
    <property type="match status" value="1"/>
</dbReference>
<proteinExistence type="predicted"/>
<keyword evidence="1" id="KW-0472">Membrane</keyword>
<dbReference type="Pfam" id="PF16732">
    <property type="entry name" value="ComP_DUS"/>
    <property type="match status" value="1"/>
</dbReference>
<accession>A0ABT2ARE2</accession>
<dbReference type="PANTHER" id="PTHR30093">
    <property type="entry name" value="GENERAL SECRETION PATHWAY PROTEIN G"/>
    <property type="match status" value="1"/>
</dbReference>
<dbReference type="PROSITE" id="PS00409">
    <property type="entry name" value="PROKAR_NTER_METHYL"/>
    <property type="match status" value="1"/>
</dbReference>
<reference evidence="2 3" key="1">
    <citation type="submission" date="2022-08" db="EMBL/GenBank/DDBJ databases">
        <title>Reclassification of Massilia species as members of the genera Telluria, Duganella, Pseudoduganella, Mokoshia gen. nov. and Zemynaea gen. nov. using orthogonal and non-orthogonal genome-based approaches.</title>
        <authorList>
            <person name="Bowman J.P."/>
        </authorList>
    </citation>
    <scope>NUCLEOTIDE SEQUENCE [LARGE SCALE GENOMIC DNA]</scope>
    <source>
        <strain evidence="2 3">JCM 31661</strain>
    </source>
</reference>
<dbReference type="InterPro" id="IPR031982">
    <property type="entry name" value="PilE-like"/>
</dbReference>
<keyword evidence="3" id="KW-1185">Reference proteome</keyword>
<dbReference type="SUPFAM" id="SSF54523">
    <property type="entry name" value="Pili subunits"/>
    <property type="match status" value="1"/>
</dbReference>
<evidence type="ECO:0000256" key="1">
    <source>
        <dbReference type="SAM" id="Phobius"/>
    </source>
</evidence>
<feature type="transmembrane region" description="Helical" evidence="1">
    <location>
        <begin position="6"/>
        <end position="30"/>
    </location>
</feature>
<protein>
    <submittedName>
        <fullName evidence="2">Type IV pilin protein</fullName>
    </submittedName>
</protein>
<dbReference type="Proteomes" id="UP001206572">
    <property type="component" value="Unassembled WGS sequence"/>
</dbReference>
<organism evidence="2 3">
    <name type="scientific">Massilia agri</name>
    <dbReference type="NCBI Taxonomy" id="1886785"/>
    <lineage>
        <taxon>Bacteria</taxon>
        <taxon>Pseudomonadati</taxon>
        <taxon>Pseudomonadota</taxon>
        <taxon>Betaproteobacteria</taxon>
        <taxon>Burkholderiales</taxon>
        <taxon>Oxalobacteraceae</taxon>
        <taxon>Telluria group</taxon>
        <taxon>Massilia</taxon>
    </lineage>
</organism>
<gene>
    <name evidence="2" type="ORF">NX780_20990</name>
</gene>
<dbReference type="EMBL" id="JANUHA010000018">
    <property type="protein sequence ID" value="MCS0598823.1"/>
    <property type="molecule type" value="Genomic_DNA"/>
</dbReference>
<name>A0ABT2ARE2_9BURK</name>
<dbReference type="Pfam" id="PF07963">
    <property type="entry name" value="N_methyl"/>
    <property type="match status" value="1"/>
</dbReference>
<keyword evidence="1" id="KW-1133">Transmembrane helix</keyword>